<name>A0A286D5I7_9GAMM</name>
<evidence type="ECO:0000313" key="4">
    <source>
        <dbReference type="Proteomes" id="UP000219374"/>
    </source>
</evidence>
<dbReference type="InterPro" id="IPR013324">
    <property type="entry name" value="RNA_pol_sigma_r3/r4-like"/>
</dbReference>
<dbReference type="InterPro" id="IPR036388">
    <property type="entry name" value="WH-like_DNA-bd_sf"/>
</dbReference>
<dbReference type="SUPFAM" id="SSF88659">
    <property type="entry name" value="Sigma3 and sigma4 domains of RNA polymerase sigma factors"/>
    <property type="match status" value="1"/>
</dbReference>
<keyword evidence="4" id="KW-1185">Reference proteome</keyword>
<sequence>MTRAAIHSADAFPPGPTPGDGSSPSILALDLLLKRALVELPPECRLAFMLSRFDGLAHPQVAARMGISVKRVEKHISHALLAFRAAVREPGG</sequence>
<proteinExistence type="predicted"/>
<dbReference type="InterPro" id="IPR013249">
    <property type="entry name" value="RNA_pol_sigma70_r4_t2"/>
</dbReference>
<dbReference type="AlphaFoldDB" id="A0A286D5I7"/>
<dbReference type="Proteomes" id="UP000219374">
    <property type="component" value="Unassembled WGS sequence"/>
</dbReference>
<evidence type="ECO:0000313" key="3">
    <source>
        <dbReference type="EMBL" id="SOD53921.1"/>
    </source>
</evidence>
<reference evidence="3 4" key="1">
    <citation type="submission" date="2017-09" db="EMBL/GenBank/DDBJ databases">
        <authorList>
            <person name="Ehlers B."/>
            <person name="Leendertz F.H."/>
        </authorList>
    </citation>
    <scope>NUCLEOTIDE SEQUENCE [LARGE SCALE GENOMIC DNA]</scope>
    <source>
        <strain evidence="3 4">CGMCC 1.10978</strain>
    </source>
</reference>
<dbReference type="GO" id="GO:0003677">
    <property type="term" value="F:DNA binding"/>
    <property type="evidence" value="ECO:0007669"/>
    <property type="project" value="InterPro"/>
</dbReference>
<dbReference type="Pfam" id="PF08281">
    <property type="entry name" value="Sigma70_r4_2"/>
    <property type="match status" value="1"/>
</dbReference>
<dbReference type="Gene3D" id="1.10.10.10">
    <property type="entry name" value="Winged helix-like DNA-binding domain superfamily/Winged helix DNA-binding domain"/>
    <property type="match status" value="1"/>
</dbReference>
<dbReference type="CDD" id="cd06171">
    <property type="entry name" value="Sigma70_r4"/>
    <property type="match status" value="1"/>
</dbReference>
<evidence type="ECO:0000259" key="2">
    <source>
        <dbReference type="Pfam" id="PF08281"/>
    </source>
</evidence>
<organism evidence="3 4">
    <name type="scientific">Pseudoxanthomonas wuyuanensis</name>
    <dbReference type="NCBI Taxonomy" id="1073196"/>
    <lineage>
        <taxon>Bacteria</taxon>
        <taxon>Pseudomonadati</taxon>
        <taxon>Pseudomonadota</taxon>
        <taxon>Gammaproteobacteria</taxon>
        <taxon>Lysobacterales</taxon>
        <taxon>Lysobacteraceae</taxon>
        <taxon>Pseudoxanthomonas</taxon>
    </lineage>
</organism>
<accession>A0A286D5I7</accession>
<dbReference type="GO" id="GO:0016987">
    <property type="term" value="F:sigma factor activity"/>
    <property type="evidence" value="ECO:0007669"/>
    <property type="project" value="InterPro"/>
</dbReference>
<feature type="domain" description="RNA polymerase sigma factor 70 region 4 type 2" evidence="2">
    <location>
        <begin position="32"/>
        <end position="81"/>
    </location>
</feature>
<dbReference type="RefSeq" id="WP_238394706.1">
    <property type="nucleotide sequence ID" value="NZ_OCND01000003.1"/>
</dbReference>
<dbReference type="GO" id="GO:0006352">
    <property type="term" value="P:DNA-templated transcription initiation"/>
    <property type="evidence" value="ECO:0007669"/>
    <property type="project" value="InterPro"/>
</dbReference>
<dbReference type="EMBL" id="OCND01000003">
    <property type="protein sequence ID" value="SOD53921.1"/>
    <property type="molecule type" value="Genomic_DNA"/>
</dbReference>
<evidence type="ECO:0000256" key="1">
    <source>
        <dbReference type="SAM" id="MobiDB-lite"/>
    </source>
</evidence>
<protein>
    <submittedName>
        <fullName evidence="3">Sigma-70, region 4</fullName>
    </submittedName>
</protein>
<gene>
    <name evidence="3" type="ORF">SAMN06296416_1032</name>
</gene>
<feature type="region of interest" description="Disordered" evidence="1">
    <location>
        <begin position="1"/>
        <end position="21"/>
    </location>
</feature>